<evidence type="ECO:0000313" key="3">
    <source>
        <dbReference type="Proteomes" id="UP000248349"/>
    </source>
</evidence>
<name>A0A318ZH96_9EURO</name>
<keyword evidence="1" id="KW-0175">Coiled coil</keyword>
<organism evidence="2 3">
    <name type="scientific">Aspergillus saccharolyticus JOP 1030-1</name>
    <dbReference type="NCBI Taxonomy" id="1450539"/>
    <lineage>
        <taxon>Eukaryota</taxon>
        <taxon>Fungi</taxon>
        <taxon>Dikarya</taxon>
        <taxon>Ascomycota</taxon>
        <taxon>Pezizomycotina</taxon>
        <taxon>Eurotiomycetes</taxon>
        <taxon>Eurotiomycetidae</taxon>
        <taxon>Eurotiales</taxon>
        <taxon>Aspergillaceae</taxon>
        <taxon>Aspergillus</taxon>
        <taxon>Aspergillus subgen. Circumdati</taxon>
    </lineage>
</organism>
<sequence length="372" mass="42984">MQWKVVLFVHRWRLWKRLHQTVRAIATRDEHLNIRDELQLTQGEETNRQQKKTEMVLLQNQQLCQELATHRRQGRDHAEKIRRLSQQLCQAHDAHRTLKRQQMVDRERIEQQDRLLRQAREEATANDERHQEELNRLYDKLKALQTGPYSWVKSNFRDVAKLVSSNGQTGFPHSSSQRRACIHFTIASFIHACIFVPHQFGIETIQADQFLAGVEANVRQNCSEATHNTWRMATSIAIEAGSRGHCEKAMNLIVGQVNAQFSTFSSTNDETRTCQLVNLLRKCVGFKIALSRLKQTFVFHCSPMGTRYSQQSMVFGGGDGETTGVVRWSLWPAIMKQVDEGSEVLEPELVWTMGDGERPHSDFRNNHEVIEG</sequence>
<reference evidence="2 3" key="1">
    <citation type="submission" date="2016-12" db="EMBL/GenBank/DDBJ databases">
        <title>The genomes of Aspergillus section Nigri reveals drivers in fungal speciation.</title>
        <authorList>
            <consortium name="DOE Joint Genome Institute"/>
            <person name="Vesth T.C."/>
            <person name="Nybo J."/>
            <person name="Theobald S."/>
            <person name="Brandl J."/>
            <person name="Frisvad J.C."/>
            <person name="Nielsen K.F."/>
            <person name="Lyhne E.K."/>
            <person name="Kogle M.E."/>
            <person name="Kuo A."/>
            <person name="Riley R."/>
            <person name="Clum A."/>
            <person name="Nolan M."/>
            <person name="Lipzen A."/>
            <person name="Salamov A."/>
            <person name="Henrissat B."/>
            <person name="Wiebenga A."/>
            <person name="De Vries R.P."/>
            <person name="Grigoriev I.V."/>
            <person name="Mortensen U.H."/>
            <person name="Andersen M.R."/>
            <person name="Baker S.E."/>
        </authorList>
    </citation>
    <scope>NUCLEOTIDE SEQUENCE [LARGE SCALE GENOMIC DNA]</scope>
    <source>
        <strain evidence="2 3">JOP 1030-1</strain>
    </source>
</reference>
<dbReference type="GeneID" id="37080820"/>
<proteinExistence type="predicted"/>
<accession>A0A318ZH96</accession>
<gene>
    <name evidence="2" type="ORF">BP01DRAFT_422855</name>
</gene>
<evidence type="ECO:0000256" key="1">
    <source>
        <dbReference type="SAM" id="Coils"/>
    </source>
</evidence>
<dbReference type="OrthoDB" id="4501024at2759"/>
<dbReference type="EMBL" id="KZ821228">
    <property type="protein sequence ID" value="PYH46335.1"/>
    <property type="molecule type" value="Genomic_DNA"/>
</dbReference>
<keyword evidence="3" id="KW-1185">Reference proteome</keyword>
<protein>
    <submittedName>
        <fullName evidence="2">Uncharacterized protein</fullName>
    </submittedName>
</protein>
<feature type="coiled-coil region" evidence="1">
    <location>
        <begin position="106"/>
        <end position="140"/>
    </location>
</feature>
<evidence type="ECO:0000313" key="2">
    <source>
        <dbReference type="EMBL" id="PYH46335.1"/>
    </source>
</evidence>
<dbReference type="Proteomes" id="UP000248349">
    <property type="component" value="Unassembled WGS sequence"/>
</dbReference>
<dbReference type="AlphaFoldDB" id="A0A318ZH96"/>
<dbReference type="RefSeq" id="XP_025432317.1">
    <property type="nucleotide sequence ID" value="XM_025579591.1"/>
</dbReference>